<proteinExistence type="predicted"/>
<name>A0A1Q9E1U4_SYMMI</name>
<accession>A0A1Q9E1U4</accession>
<organism evidence="2 3">
    <name type="scientific">Symbiodinium microadriaticum</name>
    <name type="common">Dinoflagellate</name>
    <name type="synonym">Zooxanthella microadriatica</name>
    <dbReference type="NCBI Taxonomy" id="2951"/>
    <lineage>
        <taxon>Eukaryota</taxon>
        <taxon>Sar</taxon>
        <taxon>Alveolata</taxon>
        <taxon>Dinophyceae</taxon>
        <taxon>Suessiales</taxon>
        <taxon>Symbiodiniaceae</taxon>
        <taxon>Symbiodinium</taxon>
    </lineage>
</organism>
<evidence type="ECO:0000313" key="2">
    <source>
        <dbReference type="EMBL" id="OLQ01395.1"/>
    </source>
</evidence>
<reference evidence="2 3" key="1">
    <citation type="submission" date="2016-02" db="EMBL/GenBank/DDBJ databases">
        <title>Genome analysis of coral dinoflagellate symbionts highlights evolutionary adaptations to a symbiotic lifestyle.</title>
        <authorList>
            <person name="Aranda M."/>
            <person name="Li Y."/>
            <person name="Liew Y.J."/>
            <person name="Baumgarten S."/>
            <person name="Simakov O."/>
            <person name="Wilson M."/>
            <person name="Piel J."/>
            <person name="Ashoor H."/>
            <person name="Bougouffa S."/>
            <person name="Bajic V.B."/>
            <person name="Ryu T."/>
            <person name="Ravasi T."/>
            <person name="Bayer T."/>
            <person name="Micklem G."/>
            <person name="Kim H."/>
            <person name="Bhak J."/>
            <person name="Lajeunesse T.C."/>
            <person name="Voolstra C.R."/>
        </authorList>
    </citation>
    <scope>NUCLEOTIDE SEQUENCE [LARGE SCALE GENOMIC DNA]</scope>
    <source>
        <strain evidence="2 3">CCMP2467</strain>
    </source>
</reference>
<sequence length="114" mass="12643">MVESDEPIERESELWLYRALANTGPPLREKELKDQVEGWMSRTRGLLLETRLRAPTADIYEVGISNTLVIEAATPVMVAAQALPGMISLLSGFGRGEEEEEEEEVGPERGMLDA</sequence>
<dbReference type="EMBL" id="LSRX01000293">
    <property type="protein sequence ID" value="OLQ01395.1"/>
    <property type="molecule type" value="Genomic_DNA"/>
</dbReference>
<comment type="caution">
    <text evidence="2">The sequence shown here is derived from an EMBL/GenBank/DDBJ whole genome shotgun (WGS) entry which is preliminary data.</text>
</comment>
<evidence type="ECO:0000256" key="1">
    <source>
        <dbReference type="SAM" id="MobiDB-lite"/>
    </source>
</evidence>
<dbReference type="Proteomes" id="UP000186817">
    <property type="component" value="Unassembled WGS sequence"/>
</dbReference>
<keyword evidence="3" id="KW-1185">Reference proteome</keyword>
<evidence type="ECO:0000313" key="3">
    <source>
        <dbReference type="Proteomes" id="UP000186817"/>
    </source>
</evidence>
<feature type="region of interest" description="Disordered" evidence="1">
    <location>
        <begin position="93"/>
        <end position="114"/>
    </location>
</feature>
<protein>
    <submittedName>
        <fullName evidence="2">Uncharacterized protein</fullName>
    </submittedName>
</protein>
<dbReference type="AlphaFoldDB" id="A0A1Q9E1U4"/>
<gene>
    <name evidence="2" type="ORF">AK812_SmicGene15851</name>
</gene>